<dbReference type="InterPro" id="IPR050202">
    <property type="entry name" value="Cyt/Deoxycyt_deaminase"/>
</dbReference>
<gene>
    <name evidence="3" type="ORF">BCL67_11671</name>
</gene>
<evidence type="ECO:0000313" key="3">
    <source>
        <dbReference type="EMBL" id="PRZ13196.1"/>
    </source>
</evidence>
<dbReference type="InterPro" id="IPR016193">
    <property type="entry name" value="Cytidine_deaminase-like"/>
</dbReference>
<keyword evidence="4" id="KW-1185">Reference proteome</keyword>
<comment type="similarity">
    <text evidence="1">Belongs to the cytidine and deoxycytidylate deaminase family.</text>
</comment>
<dbReference type="GO" id="GO:0008270">
    <property type="term" value="F:zinc ion binding"/>
    <property type="evidence" value="ECO:0007669"/>
    <property type="project" value="TreeGrafter"/>
</dbReference>
<evidence type="ECO:0000256" key="2">
    <source>
        <dbReference type="SAM" id="MobiDB-lite"/>
    </source>
</evidence>
<dbReference type="GO" id="GO:0005829">
    <property type="term" value="C:cytosol"/>
    <property type="evidence" value="ECO:0007669"/>
    <property type="project" value="TreeGrafter"/>
</dbReference>
<evidence type="ECO:0000313" key="4">
    <source>
        <dbReference type="Proteomes" id="UP000238217"/>
    </source>
</evidence>
<organism evidence="3 4">
    <name type="scientific">Nesterenkonia sandarakina</name>
    <dbReference type="NCBI Taxonomy" id="272918"/>
    <lineage>
        <taxon>Bacteria</taxon>
        <taxon>Bacillati</taxon>
        <taxon>Actinomycetota</taxon>
        <taxon>Actinomycetes</taxon>
        <taxon>Micrococcales</taxon>
        <taxon>Micrococcaceae</taxon>
        <taxon>Nesterenkonia</taxon>
    </lineage>
</organism>
<dbReference type="SUPFAM" id="SSF53927">
    <property type="entry name" value="Cytidine deaminase-like"/>
    <property type="match status" value="1"/>
</dbReference>
<comment type="caution">
    <text evidence="3">The sequence shown here is derived from an EMBL/GenBank/DDBJ whole genome shotgun (WGS) entry which is preliminary data.</text>
</comment>
<evidence type="ECO:0000256" key="1">
    <source>
        <dbReference type="ARBA" id="ARBA00006576"/>
    </source>
</evidence>
<protein>
    <submittedName>
        <fullName evidence="3">Cytidine deaminase</fullName>
    </submittedName>
</protein>
<dbReference type="PANTHER" id="PTHR11644">
    <property type="entry name" value="CYTIDINE DEAMINASE"/>
    <property type="match status" value="1"/>
</dbReference>
<dbReference type="AlphaFoldDB" id="A0A2T0YEL0"/>
<reference evidence="3 4" key="1">
    <citation type="submission" date="2018-03" db="EMBL/GenBank/DDBJ databases">
        <title>Comparative analysis of microorganisms from saline springs in Andes Mountain Range, Colombia.</title>
        <authorList>
            <person name="Rubin E."/>
        </authorList>
    </citation>
    <scope>NUCLEOTIDE SEQUENCE [LARGE SCALE GENOMIC DNA]</scope>
    <source>
        <strain evidence="3 4">CG 35</strain>
    </source>
</reference>
<dbReference type="PANTHER" id="PTHR11644:SF2">
    <property type="entry name" value="CYTIDINE DEAMINASE"/>
    <property type="match status" value="1"/>
</dbReference>
<feature type="compositionally biased region" description="Low complexity" evidence="2">
    <location>
        <begin position="206"/>
        <end position="230"/>
    </location>
</feature>
<sequence length="230" mass="24205">MGIGRVSERPVSDRLSGAWWHLRSSLISVGETMAPQMREGKDHRMDLLPAERRTIESAEALARTLGDNPVHTVAGAALDTEGRIHTAINVYHFTGGPCAELVVLGAAAAAQAGPLVAAAAQAGPLVAIAAAGDRGRGLIPPCGRCRQVMLDLHPDLLVAVPTQGGPDMRPVPRLLPDTYFFPDSQAKRVLRFNRRYYDAVVRGEKTSSPSTGSSLSSAAGASSSGRRPPG</sequence>
<dbReference type="Proteomes" id="UP000238217">
    <property type="component" value="Unassembled WGS sequence"/>
</dbReference>
<proteinExistence type="inferred from homology"/>
<name>A0A2T0YEL0_9MICC</name>
<feature type="region of interest" description="Disordered" evidence="2">
    <location>
        <begin position="203"/>
        <end position="230"/>
    </location>
</feature>
<dbReference type="Gene3D" id="3.40.140.10">
    <property type="entry name" value="Cytidine Deaminase, domain 2"/>
    <property type="match status" value="1"/>
</dbReference>
<accession>A0A2T0YEL0</accession>
<dbReference type="EMBL" id="PVTY01000016">
    <property type="protein sequence ID" value="PRZ13196.1"/>
    <property type="molecule type" value="Genomic_DNA"/>
</dbReference>
<dbReference type="CDD" id="cd01283">
    <property type="entry name" value="cytidine_deaminase"/>
    <property type="match status" value="1"/>
</dbReference>
<dbReference type="GO" id="GO:0004126">
    <property type="term" value="F:cytidine deaminase activity"/>
    <property type="evidence" value="ECO:0007669"/>
    <property type="project" value="TreeGrafter"/>
</dbReference>